<dbReference type="SMART" id="SM00086">
    <property type="entry name" value="PAC"/>
    <property type="match status" value="1"/>
</dbReference>
<dbReference type="NCBIfam" id="TIGR00229">
    <property type="entry name" value="sensory_box"/>
    <property type="match status" value="1"/>
</dbReference>
<dbReference type="SMART" id="SM00388">
    <property type="entry name" value="HisKA"/>
    <property type="match status" value="1"/>
</dbReference>
<evidence type="ECO:0000256" key="9">
    <source>
        <dbReference type="SAM" id="Phobius"/>
    </source>
</evidence>
<dbReference type="SMART" id="SM00091">
    <property type="entry name" value="PAS"/>
    <property type="match status" value="1"/>
</dbReference>
<dbReference type="PROSITE" id="PS50109">
    <property type="entry name" value="HIS_KIN"/>
    <property type="match status" value="1"/>
</dbReference>
<dbReference type="InterPro" id="IPR000014">
    <property type="entry name" value="PAS"/>
</dbReference>
<accession>A0A0U1KZD9</accession>
<keyword evidence="4" id="KW-0808">Transferase</keyword>
<keyword evidence="9" id="KW-0812">Transmembrane</keyword>
<dbReference type="SMART" id="SM00387">
    <property type="entry name" value="HATPase_c"/>
    <property type="match status" value="1"/>
</dbReference>
<gene>
    <name evidence="13" type="ORF">SpAn4DRAFT_2773</name>
</gene>
<dbReference type="Pfam" id="PF02518">
    <property type="entry name" value="HATPase_c"/>
    <property type="match status" value="1"/>
</dbReference>
<dbReference type="InterPro" id="IPR035965">
    <property type="entry name" value="PAS-like_dom_sf"/>
</dbReference>
<dbReference type="PROSITE" id="PS50112">
    <property type="entry name" value="PAS"/>
    <property type="match status" value="1"/>
</dbReference>
<dbReference type="GO" id="GO:0005524">
    <property type="term" value="F:ATP binding"/>
    <property type="evidence" value="ECO:0007669"/>
    <property type="project" value="UniProtKB-KW"/>
</dbReference>
<evidence type="ECO:0000256" key="3">
    <source>
        <dbReference type="ARBA" id="ARBA00022553"/>
    </source>
</evidence>
<dbReference type="EMBL" id="CTRP01000010">
    <property type="protein sequence ID" value="CQR72313.1"/>
    <property type="molecule type" value="Genomic_DNA"/>
</dbReference>
<dbReference type="PROSITE" id="PS50113">
    <property type="entry name" value="PAC"/>
    <property type="match status" value="1"/>
</dbReference>
<dbReference type="GO" id="GO:0000155">
    <property type="term" value="F:phosphorelay sensor kinase activity"/>
    <property type="evidence" value="ECO:0007669"/>
    <property type="project" value="InterPro"/>
</dbReference>
<dbReference type="Gene3D" id="3.30.565.10">
    <property type="entry name" value="Histidine kinase-like ATPase, C-terminal domain"/>
    <property type="match status" value="1"/>
</dbReference>
<dbReference type="Proteomes" id="UP000049855">
    <property type="component" value="Unassembled WGS sequence"/>
</dbReference>
<keyword evidence="8" id="KW-0902">Two-component regulatory system</keyword>
<dbReference type="InterPro" id="IPR005467">
    <property type="entry name" value="His_kinase_dom"/>
</dbReference>
<evidence type="ECO:0000256" key="7">
    <source>
        <dbReference type="ARBA" id="ARBA00022840"/>
    </source>
</evidence>
<feature type="domain" description="PAS" evidence="11">
    <location>
        <begin position="116"/>
        <end position="190"/>
    </location>
</feature>
<protein>
    <recommendedName>
        <fullName evidence="2">histidine kinase</fullName>
        <ecNumber evidence="2">2.7.13.3</ecNumber>
    </recommendedName>
</protein>
<dbReference type="InterPro" id="IPR013655">
    <property type="entry name" value="PAS_fold_3"/>
</dbReference>
<evidence type="ECO:0000256" key="5">
    <source>
        <dbReference type="ARBA" id="ARBA00022741"/>
    </source>
</evidence>
<dbReference type="InterPro" id="IPR003594">
    <property type="entry name" value="HATPase_dom"/>
</dbReference>
<dbReference type="InterPro" id="IPR001610">
    <property type="entry name" value="PAC"/>
</dbReference>
<feature type="domain" description="Histidine kinase" evidence="10">
    <location>
        <begin position="257"/>
        <end position="461"/>
    </location>
</feature>
<dbReference type="PANTHER" id="PTHR43065">
    <property type="entry name" value="SENSOR HISTIDINE KINASE"/>
    <property type="match status" value="1"/>
</dbReference>
<feature type="transmembrane region" description="Helical" evidence="9">
    <location>
        <begin position="56"/>
        <end position="75"/>
    </location>
</feature>
<keyword evidence="5" id="KW-0547">Nucleotide-binding</keyword>
<sequence>MYGAAAVTVVSITAAFLDLPFWFKHAFPAIFAGIILITIGRSFIHDLKLKGIGSRITGYAFILWGLLTASTLYTLGLGLPWIPSANYALGGILRLVIASGTLIVYFEKNRADLLEREAYFRLLTEGAVDIIYRYRLLPEPKLEYISPSVLPITGYSAGEYYDDAGLLRSLIHPDDLPAYEAFINATGEYSSLPLSLRLIRKDNHIIWIENKCVSHYDEKGNLLYLDGIIRDVTARKERERLATRVDKLNMAGAMAVSVAHEIRNPLTTVCGYLQIMAREAELHKYENRLVLMLEELNRANTIISEYLLLAKDKRIELKNHCLNTLIKKISPLIEADAAAVNVAVSLKLQELPTLALDENEIRQLILNLVRNSLEAMPRGGILVIGTSFEKKKVVLWVQDQGIGMPDDILQNLGTPFLTTKDTGTGLGLPICYRIATRHHATIDVKTGNQGTTFLIHFSLSHFVA</sequence>
<dbReference type="InterPro" id="IPR036890">
    <property type="entry name" value="HATPase_C_sf"/>
</dbReference>
<dbReference type="SUPFAM" id="SSF47384">
    <property type="entry name" value="Homodimeric domain of signal transducing histidine kinase"/>
    <property type="match status" value="1"/>
</dbReference>
<dbReference type="CDD" id="cd00130">
    <property type="entry name" value="PAS"/>
    <property type="match status" value="1"/>
</dbReference>
<organism evidence="13 14">
    <name type="scientific">Sporomusa ovata</name>
    <dbReference type="NCBI Taxonomy" id="2378"/>
    <lineage>
        <taxon>Bacteria</taxon>
        <taxon>Bacillati</taxon>
        <taxon>Bacillota</taxon>
        <taxon>Negativicutes</taxon>
        <taxon>Selenomonadales</taxon>
        <taxon>Sporomusaceae</taxon>
        <taxon>Sporomusa</taxon>
    </lineage>
</organism>
<dbReference type="PRINTS" id="PR00344">
    <property type="entry name" value="BCTRLSENSOR"/>
</dbReference>
<evidence type="ECO:0000313" key="14">
    <source>
        <dbReference type="Proteomes" id="UP000049855"/>
    </source>
</evidence>
<dbReference type="PANTHER" id="PTHR43065:SF46">
    <property type="entry name" value="C4-DICARBOXYLATE TRANSPORT SENSOR PROTEIN DCTB"/>
    <property type="match status" value="1"/>
</dbReference>
<feature type="domain" description="PAC" evidence="12">
    <location>
        <begin position="192"/>
        <end position="244"/>
    </location>
</feature>
<keyword evidence="14" id="KW-1185">Reference proteome</keyword>
<dbReference type="AlphaFoldDB" id="A0A0U1KZD9"/>
<reference evidence="14" key="1">
    <citation type="submission" date="2015-03" db="EMBL/GenBank/DDBJ databases">
        <authorList>
            <person name="Nijsse Bart"/>
        </authorList>
    </citation>
    <scope>NUCLEOTIDE SEQUENCE [LARGE SCALE GENOMIC DNA]</scope>
</reference>
<dbReference type="Gene3D" id="3.30.450.20">
    <property type="entry name" value="PAS domain"/>
    <property type="match status" value="1"/>
</dbReference>
<dbReference type="Gene3D" id="1.10.287.130">
    <property type="match status" value="1"/>
</dbReference>
<dbReference type="Pfam" id="PF00512">
    <property type="entry name" value="HisKA"/>
    <property type="match status" value="1"/>
</dbReference>
<evidence type="ECO:0000256" key="1">
    <source>
        <dbReference type="ARBA" id="ARBA00000085"/>
    </source>
</evidence>
<keyword evidence="3" id="KW-0597">Phosphoprotein</keyword>
<evidence type="ECO:0000256" key="4">
    <source>
        <dbReference type="ARBA" id="ARBA00022679"/>
    </source>
</evidence>
<dbReference type="CDD" id="cd00082">
    <property type="entry name" value="HisKA"/>
    <property type="match status" value="1"/>
</dbReference>
<evidence type="ECO:0000259" key="12">
    <source>
        <dbReference type="PROSITE" id="PS50113"/>
    </source>
</evidence>
<dbReference type="InterPro" id="IPR003661">
    <property type="entry name" value="HisK_dim/P_dom"/>
</dbReference>
<evidence type="ECO:0000313" key="13">
    <source>
        <dbReference type="EMBL" id="CQR72313.1"/>
    </source>
</evidence>
<proteinExistence type="predicted"/>
<evidence type="ECO:0000256" key="8">
    <source>
        <dbReference type="ARBA" id="ARBA00023012"/>
    </source>
</evidence>
<dbReference type="InterPro" id="IPR004358">
    <property type="entry name" value="Sig_transdc_His_kin-like_C"/>
</dbReference>
<dbReference type="SUPFAM" id="SSF55785">
    <property type="entry name" value="PYP-like sensor domain (PAS domain)"/>
    <property type="match status" value="1"/>
</dbReference>
<dbReference type="InterPro" id="IPR000700">
    <property type="entry name" value="PAS-assoc_C"/>
</dbReference>
<name>A0A0U1KZD9_9FIRM</name>
<dbReference type="SUPFAM" id="SSF55874">
    <property type="entry name" value="ATPase domain of HSP90 chaperone/DNA topoisomerase II/histidine kinase"/>
    <property type="match status" value="1"/>
</dbReference>
<keyword evidence="9" id="KW-0472">Membrane</keyword>
<evidence type="ECO:0000259" key="11">
    <source>
        <dbReference type="PROSITE" id="PS50112"/>
    </source>
</evidence>
<comment type="catalytic activity">
    <reaction evidence="1">
        <text>ATP + protein L-histidine = ADP + protein N-phospho-L-histidine.</text>
        <dbReference type="EC" id="2.7.13.3"/>
    </reaction>
</comment>
<feature type="transmembrane region" description="Helical" evidence="9">
    <location>
        <begin position="87"/>
        <end position="106"/>
    </location>
</feature>
<keyword evidence="6 13" id="KW-0418">Kinase</keyword>
<feature type="transmembrane region" description="Helical" evidence="9">
    <location>
        <begin position="25"/>
        <end position="44"/>
    </location>
</feature>
<keyword evidence="9" id="KW-1133">Transmembrane helix</keyword>
<dbReference type="EC" id="2.7.13.3" evidence="2"/>
<evidence type="ECO:0000259" key="10">
    <source>
        <dbReference type="PROSITE" id="PS50109"/>
    </source>
</evidence>
<dbReference type="Pfam" id="PF08447">
    <property type="entry name" value="PAS_3"/>
    <property type="match status" value="1"/>
</dbReference>
<evidence type="ECO:0000256" key="2">
    <source>
        <dbReference type="ARBA" id="ARBA00012438"/>
    </source>
</evidence>
<evidence type="ECO:0000256" key="6">
    <source>
        <dbReference type="ARBA" id="ARBA00022777"/>
    </source>
</evidence>
<dbReference type="InterPro" id="IPR036097">
    <property type="entry name" value="HisK_dim/P_sf"/>
</dbReference>
<keyword evidence="7" id="KW-0067">ATP-binding</keyword>